<name>A0AAF1K203_9HYPH</name>
<evidence type="ECO:0000313" key="4">
    <source>
        <dbReference type="Proteomes" id="UP000249499"/>
    </source>
</evidence>
<comment type="similarity">
    <text evidence="1 2">Belongs to the phD/YefM antitoxin family.</text>
</comment>
<dbReference type="NCBIfam" id="TIGR01552">
    <property type="entry name" value="phd_fam"/>
    <property type="match status" value="1"/>
</dbReference>
<dbReference type="SUPFAM" id="SSF143120">
    <property type="entry name" value="YefM-like"/>
    <property type="match status" value="1"/>
</dbReference>
<dbReference type="InterPro" id="IPR036165">
    <property type="entry name" value="YefM-like_sf"/>
</dbReference>
<dbReference type="EMBL" id="CP117255">
    <property type="protein sequence ID" value="WFR94094.1"/>
    <property type="molecule type" value="Genomic_DNA"/>
</dbReference>
<dbReference type="InterPro" id="IPR006442">
    <property type="entry name" value="Antitoxin_Phd/YefM"/>
</dbReference>
<sequence>MQFTVHAAKTDLSKLIDAALSGEEVIIAKGSKPVVKLVPIEQRSFKIGILKGKLTGDASDFLTDMDEEELALWEGAQ</sequence>
<dbReference type="Gene3D" id="3.40.1620.10">
    <property type="entry name" value="YefM-like domain"/>
    <property type="match status" value="1"/>
</dbReference>
<dbReference type="KEGG" id="rtu:PR017_09545"/>
<protein>
    <recommendedName>
        <fullName evidence="2">Antitoxin</fullName>
    </recommendedName>
</protein>
<gene>
    <name evidence="3" type="ORF">PR017_09545</name>
</gene>
<comment type="function">
    <text evidence="2">Antitoxin component of a type II toxin-antitoxin (TA) system.</text>
</comment>
<evidence type="ECO:0000256" key="1">
    <source>
        <dbReference type="ARBA" id="ARBA00009981"/>
    </source>
</evidence>
<keyword evidence="4" id="KW-1185">Reference proteome</keyword>
<accession>A0AAF1K203</accession>
<evidence type="ECO:0000313" key="3">
    <source>
        <dbReference type="EMBL" id="WFR94094.1"/>
    </source>
</evidence>
<dbReference type="RefSeq" id="WP_111222792.1">
    <property type="nucleotide sequence ID" value="NZ_CP117255.1"/>
</dbReference>
<evidence type="ECO:0000256" key="2">
    <source>
        <dbReference type="RuleBase" id="RU362080"/>
    </source>
</evidence>
<dbReference type="Pfam" id="PF02604">
    <property type="entry name" value="PhdYeFM_antitox"/>
    <property type="match status" value="1"/>
</dbReference>
<dbReference type="AlphaFoldDB" id="A0AAF1K203"/>
<proteinExistence type="inferred from homology"/>
<reference evidence="3 4" key="1">
    <citation type="journal article" date="2018" name="Sci. Rep.">
        <title>Rhizobium tumorigenes sp. nov., a novel plant tumorigenic bacterium isolated from cane gall tumors on thornless blackberry.</title>
        <authorList>
            <person name="Kuzmanovi N."/>
            <person name="Smalla K."/>
            <person name="Gronow S."/>
            <person name="PuBawska J."/>
        </authorList>
    </citation>
    <scope>NUCLEOTIDE SEQUENCE [LARGE SCALE GENOMIC DNA]</scope>
    <source>
        <strain evidence="3 4">1078</strain>
    </source>
</reference>
<dbReference type="Proteomes" id="UP000249499">
    <property type="component" value="Chromosome"/>
</dbReference>
<reference evidence="4" key="2">
    <citation type="journal article" date="2023" name="MicrobiologyOpen">
        <title>Genomics of the tumorigenes clade of the family Rhizobiaceae and description of Rhizobium rhododendri sp. nov.</title>
        <authorList>
            <person name="Kuzmanovic N."/>
            <person name="diCenzo G.C."/>
            <person name="Bunk B."/>
            <person name="Sproeer C."/>
            <person name="Fruehling A."/>
            <person name="Neumann-Schaal M."/>
            <person name="Overmann J."/>
            <person name="Smalla K."/>
        </authorList>
    </citation>
    <scope>NUCLEOTIDE SEQUENCE [LARGE SCALE GENOMIC DNA]</scope>
    <source>
        <strain evidence="4">1078</strain>
    </source>
</reference>
<organism evidence="3 4">
    <name type="scientific">Rhizobium tumorigenes</name>
    <dbReference type="NCBI Taxonomy" id="2041385"/>
    <lineage>
        <taxon>Bacteria</taxon>
        <taxon>Pseudomonadati</taxon>
        <taxon>Pseudomonadota</taxon>
        <taxon>Alphaproteobacteria</taxon>
        <taxon>Hyphomicrobiales</taxon>
        <taxon>Rhizobiaceae</taxon>
        <taxon>Rhizobium/Agrobacterium group</taxon>
        <taxon>Rhizobium</taxon>
    </lineage>
</organism>